<comment type="caution">
    <text evidence="9">The sequence shown here is derived from an EMBL/GenBank/DDBJ whole genome shotgun (WGS) entry which is preliminary data.</text>
</comment>
<dbReference type="Proteomes" id="UP000541185">
    <property type="component" value="Unassembled WGS sequence"/>
</dbReference>
<feature type="transmembrane region" description="Helical" evidence="6">
    <location>
        <begin position="227"/>
        <end position="245"/>
    </location>
</feature>
<dbReference type="RefSeq" id="WP_169422807.1">
    <property type="nucleotide sequence ID" value="NZ_JABBFX010000005.1"/>
</dbReference>
<keyword evidence="4 9" id="KW-0418">Kinase</keyword>
<feature type="transmembrane region" description="Helical" evidence="6">
    <location>
        <begin position="322"/>
        <end position="340"/>
    </location>
</feature>
<proteinExistence type="predicted"/>
<dbReference type="InterPro" id="IPR005467">
    <property type="entry name" value="His_kinase_dom"/>
</dbReference>
<evidence type="ECO:0000256" key="6">
    <source>
        <dbReference type="SAM" id="Phobius"/>
    </source>
</evidence>
<feature type="domain" description="Histidine kinase" evidence="8">
    <location>
        <begin position="544"/>
        <end position="633"/>
    </location>
</feature>
<evidence type="ECO:0000256" key="7">
    <source>
        <dbReference type="SAM" id="SignalP"/>
    </source>
</evidence>
<dbReference type="PANTHER" id="PTHR24421">
    <property type="entry name" value="NITRATE/NITRITE SENSOR PROTEIN NARX-RELATED"/>
    <property type="match status" value="1"/>
</dbReference>
<dbReference type="AlphaFoldDB" id="A0A848HL71"/>
<feature type="transmembrane region" description="Helical" evidence="6">
    <location>
        <begin position="257"/>
        <end position="278"/>
    </location>
</feature>
<name>A0A848HL71_9BURK</name>
<sequence length="646" mass="70838">MRPPAVVATLRALIAAALLLACGMAWAQAAPGPVAHFTSAQELEVPGPAAPLQDRVEAQRLAAGWREVALPFTFAREVILNPDAPSVSTRWFRVQVPALDNPGDTASLYVKRWQTAGQIAVYADGRLVHRSVGSPAWHVFRHPGLLVPLSRTPSEPVPREILVRMDSVQGAGGGLSSFYVGSARALLSQYTVREWFEYQVPFMSSAAFLAVGLFCLGVSLWLRGEPLYLLLAGFSLLQVVRRWHFHTGLEALPVSDAWFGWITVNALAWQIVIMHAFLQLLHGRPMPRLTLALVVLTSFFTVLTLPLGALPALLLLRPALQVLQMSLVTIVLVAGLWHSARSRSWDGMLLCATIVLALVAGVYDWVLAQHLLPMEWFYLTPYIPAFHLAALMFIMLRRYVCAIGEVESVNAGLAHRLAAREAELALSYDRLRAVEQRQVLHEERQRLMQDMHDGLGSSLTSAIRSVERGTLTDADVAQLLADCMDDLKLAIDSMEQVEPDLLLLLATLRFRLEPRIESAGLTLRWEVRDIPPLPWLDASTALHVLRILQEAVTNILRHTRATEIHVATGIADGGVEVCIEDNGHGFDVGKARAEGTGRGLRNQLRRAEAVGGRAEWRSGPEGTCFTLWLPLASAVEAAAEAAGEGA</sequence>
<evidence type="ECO:0000256" key="2">
    <source>
        <dbReference type="ARBA" id="ARBA00012438"/>
    </source>
</evidence>
<feature type="transmembrane region" description="Helical" evidence="6">
    <location>
        <begin position="378"/>
        <end position="396"/>
    </location>
</feature>
<keyword evidence="6" id="KW-0812">Transmembrane</keyword>
<evidence type="ECO:0000256" key="1">
    <source>
        <dbReference type="ARBA" id="ARBA00000085"/>
    </source>
</evidence>
<feature type="chain" id="PRO_5032483964" description="histidine kinase" evidence="7">
    <location>
        <begin position="28"/>
        <end position="646"/>
    </location>
</feature>
<accession>A0A848HL71</accession>
<dbReference type="PROSITE" id="PS50109">
    <property type="entry name" value="HIS_KIN"/>
    <property type="match status" value="1"/>
</dbReference>
<keyword evidence="6" id="KW-0472">Membrane</keyword>
<keyword evidence="3" id="KW-0808">Transferase</keyword>
<evidence type="ECO:0000256" key="5">
    <source>
        <dbReference type="ARBA" id="ARBA00023012"/>
    </source>
</evidence>
<dbReference type="GO" id="GO:0000160">
    <property type="term" value="P:phosphorelay signal transduction system"/>
    <property type="evidence" value="ECO:0007669"/>
    <property type="project" value="UniProtKB-KW"/>
</dbReference>
<dbReference type="PROSITE" id="PS51257">
    <property type="entry name" value="PROKAR_LIPOPROTEIN"/>
    <property type="match status" value="1"/>
</dbReference>
<dbReference type="Gene3D" id="3.30.565.10">
    <property type="entry name" value="Histidine kinase-like ATPase, C-terminal domain"/>
    <property type="match status" value="1"/>
</dbReference>
<organism evidence="9 10">
    <name type="scientific">Ramlibacter agri</name>
    <dbReference type="NCBI Taxonomy" id="2728837"/>
    <lineage>
        <taxon>Bacteria</taxon>
        <taxon>Pseudomonadati</taxon>
        <taxon>Pseudomonadota</taxon>
        <taxon>Betaproteobacteria</taxon>
        <taxon>Burkholderiales</taxon>
        <taxon>Comamonadaceae</taxon>
        <taxon>Ramlibacter</taxon>
    </lineage>
</organism>
<dbReference type="GO" id="GO:0004673">
    <property type="term" value="F:protein histidine kinase activity"/>
    <property type="evidence" value="ECO:0007669"/>
    <property type="project" value="UniProtKB-EC"/>
</dbReference>
<comment type="catalytic activity">
    <reaction evidence="1">
        <text>ATP + protein L-histidine = ADP + protein N-phospho-L-histidine.</text>
        <dbReference type="EC" id="2.7.13.3"/>
    </reaction>
</comment>
<evidence type="ECO:0000259" key="8">
    <source>
        <dbReference type="PROSITE" id="PS50109"/>
    </source>
</evidence>
<gene>
    <name evidence="9" type="ORF">HHL11_32280</name>
</gene>
<dbReference type="SUPFAM" id="SSF55874">
    <property type="entry name" value="ATPase domain of HSP90 chaperone/DNA topoisomerase II/histidine kinase"/>
    <property type="match status" value="1"/>
</dbReference>
<dbReference type="SMART" id="SM00387">
    <property type="entry name" value="HATPase_c"/>
    <property type="match status" value="1"/>
</dbReference>
<reference evidence="9 10" key="1">
    <citation type="submission" date="2020-04" db="EMBL/GenBank/DDBJ databases">
        <title>Ramlibacter sp. G-1-2-2 isolated from soil.</title>
        <authorList>
            <person name="Dahal R.H."/>
        </authorList>
    </citation>
    <scope>NUCLEOTIDE SEQUENCE [LARGE SCALE GENOMIC DNA]</scope>
    <source>
        <strain evidence="9 10">G-1-2-2</strain>
    </source>
</reference>
<feature type="transmembrane region" description="Helical" evidence="6">
    <location>
        <begin position="347"/>
        <end position="366"/>
    </location>
</feature>
<evidence type="ECO:0000256" key="4">
    <source>
        <dbReference type="ARBA" id="ARBA00022777"/>
    </source>
</evidence>
<keyword evidence="6" id="KW-1133">Transmembrane helix</keyword>
<dbReference type="Pfam" id="PF02518">
    <property type="entry name" value="HATPase_c"/>
    <property type="match status" value="1"/>
</dbReference>
<dbReference type="PANTHER" id="PTHR24421:SF10">
    <property type="entry name" value="NITRATE_NITRITE SENSOR PROTEIN NARQ"/>
    <property type="match status" value="1"/>
</dbReference>
<dbReference type="EC" id="2.7.13.3" evidence="2"/>
<dbReference type="InterPro" id="IPR003594">
    <property type="entry name" value="HATPase_dom"/>
</dbReference>
<dbReference type="InterPro" id="IPR036890">
    <property type="entry name" value="HATPase_C_sf"/>
</dbReference>
<feature type="signal peptide" evidence="7">
    <location>
        <begin position="1"/>
        <end position="27"/>
    </location>
</feature>
<evidence type="ECO:0000313" key="9">
    <source>
        <dbReference type="EMBL" id="NML48468.1"/>
    </source>
</evidence>
<feature type="transmembrane region" description="Helical" evidence="6">
    <location>
        <begin position="290"/>
        <end position="316"/>
    </location>
</feature>
<dbReference type="CDD" id="cd16917">
    <property type="entry name" value="HATPase_UhpB-NarQ-NarX-like"/>
    <property type="match status" value="1"/>
</dbReference>
<keyword evidence="7" id="KW-0732">Signal</keyword>
<keyword evidence="5" id="KW-0902">Two-component regulatory system</keyword>
<evidence type="ECO:0000256" key="3">
    <source>
        <dbReference type="ARBA" id="ARBA00022679"/>
    </source>
</evidence>
<evidence type="ECO:0000313" key="10">
    <source>
        <dbReference type="Proteomes" id="UP000541185"/>
    </source>
</evidence>
<keyword evidence="10" id="KW-1185">Reference proteome</keyword>
<feature type="transmembrane region" description="Helical" evidence="6">
    <location>
        <begin position="202"/>
        <end position="222"/>
    </location>
</feature>
<dbReference type="EMBL" id="JABBFX010000005">
    <property type="protein sequence ID" value="NML48468.1"/>
    <property type="molecule type" value="Genomic_DNA"/>
</dbReference>
<dbReference type="InterPro" id="IPR050482">
    <property type="entry name" value="Sensor_HK_TwoCompSys"/>
</dbReference>
<protein>
    <recommendedName>
        <fullName evidence="2">histidine kinase</fullName>
        <ecNumber evidence="2">2.7.13.3</ecNumber>
    </recommendedName>
</protein>